<feature type="compositionally biased region" description="Basic residues" evidence="3">
    <location>
        <begin position="135"/>
        <end position="146"/>
    </location>
</feature>
<dbReference type="Gene3D" id="3.30.70.330">
    <property type="match status" value="1"/>
</dbReference>
<feature type="compositionally biased region" description="Basic and acidic residues" evidence="3">
    <location>
        <begin position="210"/>
        <end position="222"/>
    </location>
</feature>
<proteinExistence type="predicted"/>
<dbReference type="GO" id="GO:0008143">
    <property type="term" value="F:poly(A) binding"/>
    <property type="evidence" value="ECO:0007669"/>
    <property type="project" value="TreeGrafter"/>
</dbReference>
<dbReference type="InterPro" id="IPR035979">
    <property type="entry name" value="RBD_domain_sf"/>
</dbReference>
<evidence type="ECO:0000256" key="2">
    <source>
        <dbReference type="PROSITE-ProRule" id="PRU00176"/>
    </source>
</evidence>
<dbReference type="InterPro" id="IPR000504">
    <property type="entry name" value="RRM_dom"/>
</dbReference>
<dbReference type="Proteomes" id="UP000663879">
    <property type="component" value="Unassembled WGS sequence"/>
</dbReference>
<dbReference type="PANTHER" id="PTHR23236:SF12">
    <property type="entry name" value="EUKARYOTIC INITIATION FACTOR 4B-RELATED"/>
    <property type="match status" value="1"/>
</dbReference>
<keyword evidence="6" id="KW-1185">Reference proteome</keyword>
<dbReference type="EMBL" id="CAJNOC010002990">
    <property type="protein sequence ID" value="CAF0961664.1"/>
    <property type="molecule type" value="Genomic_DNA"/>
</dbReference>
<feature type="compositionally biased region" description="Basic and acidic residues" evidence="3">
    <location>
        <begin position="21"/>
        <end position="34"/>
    </location>
</feature>
<dbReference type="PROSITE" id="PS50102">
    <property type="entry name" value="RRM"/>
    <property type="match status" value="1"/>
</dbReference>
<keyword evidence="1 2" id="KW-0694">RNA-binding</keyword>
<comment type="caution">
    <text evidence="5">The sequence shown here is derived from an EMBL/GenBank/DDBJ whole genome shotgun (WGS) entry which is preliminary data.</text>
</comment>
<dbReference type="Pfam" id="PF00076">
    <property type="entry name" value="RRM_1"/>
    <property type="match status" value="1"/>
</dbReference>
<feature type="domain" description="RRM" evidence="4">
    <location>
        <begin position="60"/>
        <end position="137"/>
    </location>
</feature>
<dbReference type="SMART" id="SM00360">
    <property type="entry name" value="RRM"/>
    <property type="match status" value="1"/>
</dbReference>
<organism evidence="5 6">
    <name type="scientific">Brachionus calyciflorus</name>
    <dbReference type="NCBI Taxonomy" id="104777"/>
    <lineage>
        <taxon>Eukaryota</taxon>
        <taxon>Metazoa</taxon>
        <taxon>Spiralia</taxon>
        <taxon>Gnathifera</taxon>
        <taxon>Rotifera</taxon>
        <taxon>Eurotatoria</taxon>
        <taxon>Monogononta</taxon>
        <taxon>Pseudotrocha</taxon>
        <taxon>Ploima</taxon>
        <taxon>Brachionidae</taxon>
        <taxon>Brachionus</taxon>
    </lineage>
</organism>
<feature type="compositionally biased region" description="Low complexity" evidence="3">
    <location>
        <begin position="258"/>
        <end position="267"/>
    </location>
</feature>
<feature type="compositionally biased region" description="Basic and acidic residues" evidence="3">
    <location>
        <begin position="147"/>
        <end position="159"/>
    </location>
</feature>
<evidence type="ECO:0000313" key="5">
    <source>
        <dbReference type="EMBL" id="CAF0961664.1"/>
    </source>
</evidence>
<accession>A0A814DY33</accession>
<dbReference type="InterPro" id="IPR012677">
    <property type="entry name" value="Nucleotide-bd_a/b_plait_sf"/>
</dbReference>
<dbReference type="SUPFAM" id="SSF54928">
    <property type="entry name" value="RNA-binding domain, RBD"/>
    <property type="match status" value="1"/>
</dbReference>
<dbReference type="AlphaFoldDB" id="A0A814DY33"/>
<dbReference type="OrthoDB" id="4726at2759"/>
<gene>
    <name evidence="5" type="ORF">OXX778_LOCUS14481</name>
</gene>
<name>A0A814DY33_9BILA</name>
<sequence length="273" mass="30964">MKSKHDSSSDSRDSASNGAGKNDDSMSESGDHSRSRSRSRSRSNSPSSKKDRSAKDHDALSIYIGNVDYGATEDDLKDAFICCGDIVRVTIIKNMKTGHPKGAAFIEFIDKQGVQSALKMNGVEVKGRPLSVTNKKPKPEKKPRRDRRSDSSYLYERRSSRSASSYYMSPYGSRSPYGPPSRGYYDMPPHMESRRGHPPSMHHMPIDQPRMSRYDPYRRPEFYDPYMMPRGGPSSHLPPPPPYYHHPDKYSSGHHSSRSSQPPQRYSNPFSRR</sequence>
<protein>
    <recommendedName>
        <fullName evidence="4">RRM domain-containing protein</fullName>
    </recommendedName>
</protein>
<feature type="region of interest" description="Disordered" evidence="3">
    <location>
        <begin position="1"/>
        <end position="55"/>
    </location>
</feature>
<evidence type="ECO:0000256" key="1">
    <source>
        <dbReference type="ARBA" id="ARBA00022884"/>
    </source>
</evidence>
<evidence type="ECO:0000256" key="3">
    <source>
        <dbReference type="SAM" id="MobiDB-lite"/>
    </source>
</evidence>
<feature type="compositionally biased region" description="Low complexity" evidence="3">
    <location>
        <begin position="161"/>
        <end position="185"/>
    </location>
</feature>
<evidence type="ECO:0000259" key="4">
    <source>
        <dbReference type="PROSITE" id="PS50102"/>
    </source>
</evidence>
<evidence type="ECO:0000313" key="6">
    <source>
        <dbReference type="Proteomes" id="UP000663879"/>
    </source>
</evidence>
<reference evidence="5" key="1">
    <citation type="submission" date="2021-02" db="EMBL/GenBank/DDBJ databases">
        <authorList>
            <person name="Nowell W R."/>
        </authorList>
    </citation>
    <scope>NUCLEOTIDE SEQUENCE</scope>
    <source>
        <strain evidence="5">Ploen Becks lab</strain>
    </source>
</reference>
<feature type="compositionally biased region" description="Basic and acidic residues" evidence="3">
    <location>
        <begin position="1"/>
        <end position="13"/>
    </location>
</feature>
<dbReference type="PANTHER" id="PTHR23236">
    <property type="entry name" value="EUKARYOTIC TRANSLATION INITIATION FACTOR 4B/4H"/>
    <property type="match status" value="1"/>
</dbReference>
<feature type="region of interest" description="Disordered" evidence="3">
    <location>
        <begin position="125"/>
        <end position="273"/>
    </location>
</feature>